<keyword evidence="4" id="KW-1185">Reference proteome</keyword>
<gene>
    <name evidence="2" type="primary">cutC</name>
    <name evidence="3" type="ORF">C7381_104149</name>
</gene>
<dbReference type="PANTHER" id="PTHR12598:SF0">
    <property type="entry name" value="COPPER HOMEOSTASIS PROTEIN CUTC HOMOLOG"/>
    <property type="match status" value="1"/>
</dbReference>
<comment type="caution">
    <text evidence="3">The sequence shown here is derived from an EMBL/GenBank/DDBJ whole genome shotgun (WGS) entry which is preliminary data.</text>
</comment>
<evidence type="ECO:0000256" key="1">
    <source>
        <dbReference type="ARBA" id="ARBA00007768"/>
    </source>
</evidence>
<name>A0A2U1E3W7_9FIRM</name>
<dbReference type="EMBL" id="QEKV01000004">
    <property type="protein sequence ID" value="PVY94643.1"/>
    <property type="molecule type" value="Genomic_DNA"/>
</dbReference>
<dbReference type="SUPFAM" id="SSF110395">
    <property type="entry name" value="CutC-like"/>
    <property type="match status" value="1"/>
</dbReference>
<keyword evidence="2" id="KW-0963">Cytoplasm</keyword>
<dbReference type="RefSeq" id="WP_116480053.1">
    <property type="nucleotide sequence ID" value="NZ_QEKV01000004.1"/>
</dbReference>
<evidence type="ECO:0000313" key="4">
    <source>
        <dbReference type="Proteomes" id="UP000245793"/>
    </source>
</evidence>
<dbReference type="GO" id="GO:0005507">
    <property type="term" value="F:copper ion binding"/>
    <property type="evidence" value="ECO:0007669"/>
    <property type="project" value="TreeGrafter"/>
</dbReference>
<dbReference type="AlphaFoldDB" id="A0A2U1E3W7"/>
<comment type="subcellular location">
    <subcellularLocation>
        <location evidence="2">Cytoplasm</location>
    </subcellularLocation>
</comment>
<dbReference type="Pfam" id="PF03932">
    <property type="entry name" value="CutC"/>
    <property type="match status" value="1"/>
</dbReference>
<sequence>MIIEVCVDSLESAVTAIKAGADQVELVSLTEVGGITPSIGLLEAVLERGITTMTMVRPRAAGFCYSDFDKEVMLRDVEAFRRAGVQGVVFGALNADGTVDFEFSKRFCEKAGDMDVVFHRAFEVVKDKMSAARELSEIGVRRILTKGGNSLVDGQDIIRELLTLEKPEIISGGVRENTIELIKDLGLKFVHVSSGREVVDTSTAGTGIYFGKNGDKSDEVYYVADADYLQKIIGNLRASSR</sequence>
<evidence type="ECO:0000256" key="2">
    <source>
        <dbReference type="HAMAP-Rule" id="MF_00795"/>
    </source>
</evidence>
<dbReference type="InterPro" id="IPR036822">
    <property type="entry name" value="CutC-like_dom_sf"/>
</dbReference>
<dbReference type="Proteomes" id="UP000245793">
    <property type="component" value="Unassembled WGS sequence"/>
</dbReference>
<accession>A0A2U1E3W7</accession>
<dbReference type="GO" id="GO:0005737">
    <property type="term" value="C:cytoplasm"/>
    <property type="evidence" value="ECO:0007669"/>
    <property type="project" value="UniProtKB-SubCell"/>
</dbReference>
<reference evidence="3 4" key="1">
    <citation type="submission" date="2018-04" db="EMBL/GenBank/DDBJ databases">
        <title>Genomic Encyclopedia of Type Strains, Phase IV (KMG-IV): sequencing the most valuable type-strain genomes for metagenomic binning, comparative biology and taxonomic classification.</title>
        <authorList>
            <person name="Goeker M."/>
        </authorList>
    </citation>
    <scope>NUCLEOTIDE SEQUENCE [LARGE SCALE GENOMIC DNA]</scope>
    <source>
        <strain evidence="3 4">DSM 20705</strain>
    </source>
</reference>
<organism evidence="3 4">
    <name type="scientific">Ezakiella coagulans</name>
    <dbReference type="NCBI Taxonomy" id="46507"/>
    <lineage>
        <taxon>Bacteria</taxon>
        <taxon>Bacillati</taxon>
        <taxon>Bacillota</taxon>
        <taxon>Tissierellia</taxon>
        <taxon>Ezakiella</taxon>
    </lineage>
</organism>
<dbReference type="PANTHER" id="PTHR12598">
    <property type="entry name" value="COPPER HOMEOSTASIS PROTEIN CUTC"/>
    <property type="match status" value="1"/>
</dbReference>
<dbReference type="Gene3D" id="3.20.20.380">
    <property type="entry name" value="Copper homeostasis (CutC) domain"/>
    <property type="match status" value="1"/>
</dbReference>
<comment type="similarity">
    <text evidence="1 2">Belongs to the CutC family.</text>
</comment>
<dbReference type="HAMAP" id="MF_00795">
    <property type="entry name" value="CutC"/>
    <property type="match status" value="1"/>
</dbReference>
<evidence type="ECO:0000313" key="3">
    <source>
        <dbReference type="EMBL" id="PVY94643.1"/>
    </source>
</evidence>
<protein>
    <recommendedName>
        <fullName evidence="2">PF03932 family protein CutC</fullName>
    </recommendedName>
</protein>
<dbReference type="InterPro" id="IPR005627">
    <property type="entry name" value="CutC-like"/>
</dbReference>
<proteinExistence type="inferred from homology"/>
<comment type="caution">
    <text evidence="2">Once thought to be involved in copper homeostasis, experiments in E.coli have shown this is not the case.</text>
</comment>